<reference evidence="2" key="1">
    <citation type="submission" date="2019-08" db="EMBL/GenBank/DDBJ databases">
        <authorList>
            <person name="Kucharzyk K."/>
            <person name="Murdoch R.W."/>
            <person name="Higgins S."/>
            <person name="Loffler F."/>
        </authorList>
    </citation>
    <scope>NUCLEOTIDE SEQUENCE</scope>
</reference>
<accession>A0A645BJL7</accession>
<dbReference type="Gene3D" id="1.10.530.10">
    <property type="match status" value="1"/>
</dbReference>
<protein>
    <recommendedName>
        <fullName evidence="1">Mannosyl-glycoprotein endo-beta-N-acetylglucosamidase-like domain-containing protein</fullName>
    </recommendedName>
</protein>
<organism evidence="2">
    <name type="scientific">bioreactor metagenome</name>
    <dbReference type="NCBI Taxonomy" id="1076179"/>
    <lineage>
        <taxon>unclassified sequences</taxon>
        <taxon>metagenomes</taxon>
        <taxon>ecological metagenomes</taxon>
    </lineage>
</organism>
<feature type="domain" description="Mannosyl-glycoprotein endo-beta-N-acetylglucosamidase-like" evidence="1">
    <location>
        <begin position="32"/>
        <end position="161"/>
    </location>
</feature>
<gene>
    <name evidence="2" type="ORF">SDC9_111630</name>
</gene>
<dbReference type="GO" id="GO:0004040">
    <property type="term" value="F:amidase activity"/>
    <property type="evidence" value="ECO:0007669"/>
    <property type="project" value="InterPro"/>
</dbReference>
<sequence>MTKKFFSVLTLAILAMLLSFQGAHAMTTLEFYRLAKKQKHIQPFAVTVQSACETGHWTSDLWKRGNNGAGLKVSSEWLKAGKPYITKSSVESRNGVYGKETSKFRKYNSPGEFLRDYTKKIRQDYPRCARNHDNIWGYFAGLYAGRIGKWATDHKYYEKLTVKAIKLAPEIYGSKWKHKLIKDFKVASKRKSLENWQKDIIRSELKKANVL</sequence>
<dbReference type="AlphaFoldDB" id="A0A645BJL7"/>
<evidence type="ECO:0000313" key="2">
    <source>
        <dbReference type="EMBL" id="MPM64741.1"/>
    </source>
</evidence>
<comment type="caution">
    <text evidence="2">The sequence shown here is derived from an EMBL/GenBank/DDBJ whole genome shotgun (WGS) entry which is preliminary data.</text>
</comment>
<proteinExistence type="predicted"/>
<evidence type="ECO:0000259" key="1">
    <source>
        <dbReference type="Pfam" id="PF01832"/>
    </source>
</evidence>
<dbReference type="InterPro" id="IPR002901">
    <property type="entry name" value="MGlyc_endo_b_GlcNAc-like_dom"/>
</dbReference>
<dbReference type="Pfam" id="PF01832">
    <property type="entry name" value="Glucosaminidase"/>
    <property type="match status" value="1"/>
</dbReference>
<dbReference type="EMBL" id="VSSQ01020121">
    <property type="protein sequence ID" value="MPM64741.1"/>
    <property type="molecule type" value="Genomic_DNA"/>
</dbReference>
<name>A0A645BJL7_9ZZZZ</name>